<evidence type="ECO:0000256" key="5">
    <source>
        <dbReference type="ARBA" id="ARBA00023077"/>
    </source>
</evidence>
<evidence type="ECO:0000256" key="3">
    <source>
        <dbReference type="ARBA" id="ARBA00022452"/>
    </source>
</evidence>
<keyword evidence="6 8" id="KW-0472">Membrane</keyword>
<keyword evidence="5 9" id="KW-0798">TonB box</keyword>
<comment type="caution">
    <text evidence="13">The sequence shown here is derived from an EMBL/GenBank/DDBJ whole genome shotgun (WGS) entry which is preliminary data.</text>
</comment>
<dbReference type="InterPro" id="IPR012910">
    <property type="entry name" value="Plug_dom"/>
</dbReference>
<evidence type="ECO:0000256" key="8">
    <source>
        <dbReference type="PROSITE-ProRule" id="PRU01360"/>
    </source>
</evidence>
<accession>A0ABV7JFJ6</accession>
<comment type="subcellular location">
    <subcellularLocation>
        <location evidence="1 8">Cell outer membrane</location>
        <topology evidence="1 8">Multi-pass membrane protein</topology>
    </subcellularLocation>
</comment>
<evidence type="ECO:0000256" key="9">
    <source>
        <dbReference type="RuleBase" id="RU003357"/>
    </source>
</evidence>
<dbReference type="InterPro" id="IPR036942">
    <property type="entry name" value="Beta-barrel_TonB_sf"/>
</dbReference>
<dbReference type="NCBIfam" id="TIGR04057">
    <property type="entry name" value="SusC_RagA_signa"/>
    <property type="match status" value="1"/>
</dbReference>
<dbReference type="PROSITE" id="PS52016">
    <property type="entry name" value="TONB_DEPENDENT_REC_3"/>
    <property type="match status" value="1"/>
</dbReference>
<dbReference type="Pfam" id="PF00593">
    <property type="entry name" value="TonB_dep_Rec_b-barrel"/>
    <property type="match status" value="1"/>
</dbReference>
<keyword evidence="7 8" id="KW-0998">Cell outer membrane</keyword>
<proteinExistence type="inferred from homology"/>
<protein>
    <submittedName>
        <fullName evidence="13">SusC/RagA family TonB-linked outer membrane protein</fullName>
    </submittedName>
</protein>
<dbReference type="Proteomes" id="UP001595526">
    <property type="component" value="Unassembled WGS sequence"/>
</dbReference>
<keyword evidence="14" id="KW-1185">Reference proteome</keyword>
<evidence type="ECO:0000256" key="10">
    <source>
        <dbReference type="SAM" id="SignalP"/>
    </source>
</evidence>
<dbReference type="InterPro" id="IPR000531">
    <property type="entry name" value="Beta-barrel_TonB"/>
</dbReference>
<evidence type="ECO:0000256" key="7">
    <source>
        <dbReference type="ARBA" id="ARBA00023237"/>
    </source>
</evidence>
<dbReference type="SUPFAM" id="SSF56935">
    <property type="entry name" value="Porins"/>
    <property type="match status" value="1"/>
</dbReference>
<dbReference type="EMBL" id="JBHRTA010000009">
    <property type="protein sequence ID" value="MFC3196850.1"/>
    <property type="molecule type" value="Genomic_DNA"/>
</dbReference>
<evidence type="ECO:0000256" key="1">
    <source>
        <dbReference type="ARBA" id="ARBA00004571"/>
    </source>
</evidence>
<evidence type="ECO:0000259" key="12">
    <source>
        <dbReference type="Pfam" id="PF07715"/>
    </source>
</evidence>
<dbReference type="Gene3D" id="2.170.130.10">
    <property type="entry name" value="TonB-dependent receptor, plug domain"/>
    <property type="match status" value="1"/>
</dbReference>
<feature type="signal peptide" evidence="10">
    <location>
        <begin position="1"/>
        <end position="23"/>
    </location>
</feature>
<dbReference type="InterPro" id="IPR037066">
    <property type="entry name" value="Plug_dom_sf"/>
</dbReference>
<dbReference type="NCBIfam" id="TIGR04056">
    <property type="entry name" value="OMP_RagA_SusC"/>
    <property type="match status" value="1"/>
</dbReference>
<feature type="domain" description="TonB-dependent receptor plug" evidence="12">
    <location>
        <begin position="117"/>
        <end position="222"/>
    </location>
</feature>
<organism evidence="13 14">
    <name type="scientific">Parapedobacter deserti</name>
    <dbReference type="NCBI Taxonomy" id="1912957"/>
    <lineage>
        <taxon>Bacteria</taxon>
        <taxon>Pseudomonadati</taxon>
        <taxon>Bacteroidota</taxon>
        <taxon>Sphingobacteriia</taxon>
        <taxon>Sphingobacteriales</taxon>
        <taxon>Sphingobacteriaceae</taxon>
        <taxon>Parapedobacter</taxon>
    </lineage>
</organism>
<reference evidence="14" key="1">
    <citation type="journal article" date="2019" name="Int. J. Syst. Evol. Microbiol.">
        <title>The Global Catalogue of Microorganisms (GCM) 10K type strain sequencing project: providing services to taxonomists for standard genome sequencing and annotation.</title>
        <authorList>
            <consortium name="The Broad Institute Genomics Platform"/>
            <consortium name="The Broad Institute Genome Sequencing Center for Infectious Disease"/>
            <person name="Wu L."/>
            <person name="Ma J."/>
        </authorList>
    </citation>
    <scope>NUCLEOTIDE SEQUENCE [LARGE SCALE GENOMIC DNA]</scope>
    <source>
        <strain evidence="14">KCTC 52416</strain>
    </source>
</reference>
<dbReference type="RefSeq" id="WP_379019966.1">
    <property type="nucleotide sequence ID" value="NZ_JBHRTA010000009.1"/>
</dbReference>
<dbReference type="InterPro" id="IPR023997">
    <property type="entry name" value="TonB-dep_OMP_SusC/RagA_CS"/>
</dbReference>
<evidence type="ECO:0000313" key="13">
    <source>
        <dbReference type="EMBL" id="MFC3196850.1"/>
    </source>
</evidence>
<evidence type="ECO:0000313" key="14">
    <source>
        <dbReference type="Proteomes" id="UP001595526"/>
    </source>
</evidence>
<dbReference type="Pfam" id="PF07715">
    <property type="entry name" value="Plug"/>
    <property type="match status" value="1"/>
</dbReference>
<keyword evidence="4 8" id="KW-0812">Transmembrane</keyword>
<dbReference type="InterPro" id="IPR023996">
    <property type="entry name" value="TonB-dep_OMP_SusC/RagA"/>
</dbReference>
<dbReference type="Pfam" id="PF13715">
    <property type="entry name" value="CarbopepD_reg_2"/>
    <property type="match status" value="1"/>
</dbReference>
<evidence type="ECO:0000256" key="4">
    <source>
        <dbReference type="ARBA" id="ARBA00022692"/>
    </source>
</evidence>
<feature type="chain" id="PRO_5045376775" evidence="10">
    <location>
        <begin position="24"/>
        <end position="1055"/>
    </location>
</feature>
<dbReference type="SUPFAM" id="SSF49464">
    <property type="entry name" value="Carboxypeptidase regulatory domain-like"/>
    <property type="match status" value="1"/>
</dbReference>
<name>A0ABV7JFJ6_9SPHI</name>
<dbReference type="InterPro" id="IPR039426">
    <property type="entry name" value="TonB-dep_rcpt-like"/>
</dbReference>
<comment type="similarity">
    <text evidence="8 9">Belongs to the TonB-dependent receptor family.</text>
</comment>
<evidence type="ECO:0000259" key="11">
    <source>
        <dbReference type="Pfam" id="PF00593"/>
    </source>
</evidence>
<dbReference type="Gene3D" id="2.40.170.20">
    <property type="entry name" value="TonB-dependent receptor, beta-barrel domain"/>
    <property type="match status" value="1"/>
</dbReference>
<evidence type="ECO:0000256" key="2">
    <source>
        <dbReference type="ARBA" id="ARBA00022448"/>
    </source>
</evidence>
<dbReference type="InterPro" id="IPR008969">
    <property type="entry name" value="CarboxyPept-like_regulatory"/>
</dbReference>
<feature type="domain" description="TonB-dependent receptor-like beta-barrel" evidence="11">
    <location>
        <begin position="432"/>
        <end position="793"/>
    </location>
</feature>
<keyword evidence="3 8" id="KW-1134">Transmembrane beta strand</keyword>
<sequence length="1055" mass="116545">MMKAFLFLIGLCSIVVYSTSALAQDRAVSGIVSDADGMPLQGVTVLVKDLDLKTTTDERGAFRLEVPVTGKVLVFSMVGFERAEVPIPVSNEVKVLLKGTNANLEEVVVVGYGTQSRRTITSAITKIGGEALQNIPISTVGEGLRGKVAGARVYQSNNTPGADAVFRIRGGSSINKSNDPLVLVDGVERAFSGINPNDVESIEVLKDAASTAIYGSRASNGVVLITTKQGSASQEPRITFDASLAHQGPETLIDFMNARDYINTVRPAVALGPTPAYNSASGYSASAGNDDNSIYSTRYLREGETVPAGYGSMPDPLDPSRTLIYQDNDYQSLMYRDALWQNYYLGIDGGNEFLRYAASGGYTDDAGVALGTGYTRYSARAKADVKISDRLNLNTAFDFSSTNSSEFENQMNVIARGLATPPTQKVYYADGRPTPGYNATSPNPVWWDYTRDVANKDRRLSLIGGLNYRILDQLKANVQLSSYNHTTQYDYFEKAHEFSGLRTTEAEFGDLGRTKLDAYVTFDETFNAHSLSAMAGYSYQVTDRKGFSASATGASSDKVPTLTAGPNKTGADSNFEEEVLIGYFGRLSYDFQKKYLLMATFRYDGSSLFAQGNQWGFFPGISGGWIISDENFLRDSRMISYLKLRASYGQTGNNSIGLYDALGRYNTDRRYDGNAGIAPTTMPNRDLTWETSTQLDVGLDMNIVNNRISISADYFNKVTDDLLFSVELPNTSGFNNVQMNVGKVRFHGFDLELSSRNVQTDAFSWDSKLTWSFVRNKVLELPDNGRERNRIGGIALADGTTFGGIAEGEPLYRYFGYMVDYIIQNEEQAANARYDERARGWDPADGRNIQGRKLPGDYEWKDRDGDGRITAMDQFELGVTVPHTTGGLNNAFSYKNFSLNIFVDWALGHSINHNAYMRYFMNTFANNYTLVNEVKETWKQEGDNTKYARFTANDPDAGNSNFSRTSDVFNYKGDYLCLREVTLQYRMPEKVFSRLGVRDLTLTLSGTNLHYFSAVQGMGISPEVGASTTYSNAADNRYYNYPPIRRFSVGAKITL</sequence>
<keyword evidence="10" id="KW-0732">Signal</keyword>
<keyword evidence="2 8" id="KW-0813">Transport</keyword>
<dbReference type="Gene3D" id="2.60.40.1120">
    <property type="entry name" value="Carboxypeptidase-like, regulatory domain"/>
    <property type="match status" value="1"/>
</dbReference>
<gene>
    <name evidence="13" type="ORF">ACFOET_04410</name>
</gene>
<evidence type="ECO:0000256" key="6">
    <source>
        <dbReference type="ARBA" id="ARBA00023136"/>
    </source>
</evidence>